<evidence type="ECO:0000313" key="1">
    <source>
        <dbReference type="EMBL" id="MBW0542255.1"/>
    </source>
</evidence>
<proteinExistence type="predicted"/>
<gene>
    <name evidence="1" type="ORF">O181_081970</name>
</gene>
<comment type="caution">
    <text evidence="1">The sequence shown here is derived from an EMBL/GenBank/DDBJ whole genome shotgun (WGS) entry which is preliminary data.</text>
</comment>
<reference evidence="1" key="1">
    <citation type="submission" date="2021-03" db="EMBL/GenBank/DDBJ databases">
        <title>Draft genome sequence of rust myrtle Austropuccinia psidii MF-1, a brazilian biotype.</title>
        <authorList>
            <person name="Quecine M.C."/>
            <person name="Pachon D.M.R."/>
            <person name="Bonatelli M.L."/>
            <person name="Correr F.H."/>
            <person name="Franceschini L.M."/>
            <person name="Leite T.F."/>
            <person name="Margarido G.R.A."/>
            <person name="Almeida C.A."/>
            <person name="Ferrarezi J.A."/>
            <person name="Labate C.A."/>
        </authorList>
    </citation>
    <scope>NUCLEOTIDE SEQUENCE</scope>
    <source>
        <strain evidence="1">MF-1</strain>
    </source>
</reference>
<keyword evidence="2" id="KW-1185">Reference proteome</keyword>
<evidence type="ECO:0000313" key="2">
    <source>
        <dbReference type="Proteomes" id="UP000765509"/>
    </source>
</evidence>
<protein>
    <submittedName>
        <fullName evidence="1">Uncharacterized protein</fullName>
    </submittedName>
</protein>
<organism evidence="1 2">
    <name type="scientific">Austropuccinia psidii MF-1</name>
    <dbReference type="NCBI Taxonomy" id="1389203"/>
    <lineage>
        <taxon>Eukaryota</taxon>
        <taxon>Fungi</taxon>
        <taxon>Dikarya</taxon>
        <taxon>Basidiomycota</taxon>
        <taxon>Pucciniomycotina</taxon>
        <taxon>Pucciniomycetes</taxon>
        <taxon>Pucciniales</taxon>
        <taxon>Sphaerophragmiaceae</taxon>
        <taxon>Austropuccinia</taxon>
    </lineage>
</organism>
<name>A0A9Q3FQZ8_9BASI</name>
<dbReference type="EMBL" id="AVOT02046975">
    <property type="protein sequence ID" value="MBW0542255.1"/>
    <property type="molecule type" value="Genomic_DNA"/>
</dbReference>
<dbReference type="Proteomes" id="UP000765509">
    <property type="component" value="Unassembled WGS sequence"/>
</dbReference>
<dbReference type="AlphaFoldDB" id="A0A9Q3FQZ8"/>
<sequence length="102" mass="11745">MLFTWHPSILFRTLNFRKQDFKLKIPKEYDGNSQSKFQLLTPTSPTSNLNPPLYPSVSSFSSNEKLIQLPRGSDLPMMTSPHSMIKTLLLPHRKPGLAFLWD</sequence>
<accession>A0A9Q3FQZ8</accession>